<name>A0AAV4VR73_CAEEX</name>
<accession>A0AAV4VR73</accession>
<sequence length="106" mass="11815">MRKAPSALVIQRIHAAEAFDSFRRERFSAVVKFPLRLMRDLKSIKLEIRFPGLELVQPSFGAGLPDNSTPPKTAPNSESHDLWELINYEEGSSSLGYSANSRGRGV</sequence>
<evidence type="ECO:0000313" key="1">
    <source>
        <dbReference type="EMBL" id="GIY71988.1"/>
    </source>
</evidence>
<proteinExistence type="predicted"/>
<comment type="caution">
    <text evidence="1">The sequence shown here is derived from an EMBL/GenBank/DDBJ whole genome shotgun (WGS) entry which is preliminary data.</text>
</comment>
<organism evidence="1 2">
    <name type="scientific">Caerostris extrusa</name>
    <name type="common">Bark spider</name>
    <name type="synonym">Caerostris bankana</name>
    <dbReference type="NCBI Taxonomy" id="172846"/>
    <lineage>
        <taxon>Eukaryota</taxon>
        <taxon>Metazoa</taxon>
        <taxon>Ecdysozoa</taxon>
        <taxon>Arthropoda</taxon>
        <taxon>Chelicerata</taxon>
        <taxon>Arachnida</taxon>
        <taxon>Araneae</taxon>
        <taxon>Araneomorphae</taxon>
        <taxon>Entelegynae</taxon>
        <taxon>Araneoidea</taxon>
        <taxon>Araneidae</taxon>
        <taxon>Caerostris</taxon>
    </lineage>
</organism>
<keyword evidence="2" id="KW-1185">Reference proteome</keyword>
<dbReference type="EMBL" id="BPLR01014879">
    <property type="protein sequence ID" value="GIY71988.1"/>
    <property type="molecule type" value="Genomic_DNA"/>
</dbReference>
<dbReference type="AlphaFoldDB" id="A0AAV4VR73"/>
<reference evidence="1 2" key="1">
    <citation type="submission" date="2021-06" db="EMBL/GenBank/DDBJ databases">
        <title>Caerostris extrusa draft genome.</title>
        <authorList>
            <person name="Kono N."/>
            <person name="Arakawa K."/>
        </authorList>
    </citation>
    <scope>NUCLEOTIDE SEQUENCE [LARGE SCALE GENOMIC DNA]</scope>
</reference>
<gene>
    <name evidence="1" type="ORF">CEXT_543401</name>
</gene>
<evidence type="ECO:0000313" key="2">
    <source>
        <dbReference type="Proteomes" id="UP001054945"/>
    </source>
</evidence>
<dbReference type="Proteomes" id="UP001054945">
    <property type="component" value="Unassembled WGS sequence"/>
</dbReference>
<protein>
    <submittedName>
        <fullName evidence="1">Uncharacterized protein</fullName>
    </submittedName>
</protein>